<feature type="compositionally biased region" description="Acidic residues" evidence="1">
    <location>
        <begin position="286"/>
        <end position="295"/>
    </location>
</feature>
<feature type="region of interest" description="Disordered" evidence="1">
    <location>
        <begin position="138"/>
        <end position="181"/>
    </location>
</feature>
<dbReference type="PROSITE" id="PS50006">
    <property type="entry name" value="FHA_DOMAIN"/>
    <property type="match status" value="1"/>
</dbReference>
<dbReference type="Proteomes" id="UP001199106">
    <property type="component" value="Unassembled WGS sequence"/>
</dbReference>
<feature type="region of interest" description="Disordered" evidence="1">
    <location>
        <begin position="199"/>
        <end position="226"/>
    </location>
</feature>
<evidence type="ECO:0000313" key="4">
    <source>
        <dbReference type="Proteomes" id="UP001199106"/>
    </source>
</evidence>
<organism evidence="3 4">
    <name type="scientific">Alternaria panax</name>
    <dbReference type="NCBI Taxonomy" id="48097"/>
    <lineage>
        <taxon>Eukaryota</taxon>
        <taxon>Fungi</taxon>
        <taxon>Dikarya</taxon>
        <taxon>Ascomycota</taxon>
        <taxon>Pezizomycotina</taxon>
        <taxon>Dothideomycetes</taxon>
        <taxon>Pleosporomycetidae</taxon>
        <taxon>Pleosporales</taxon>
        <taxon>Pleosporineae</taxon>
        <taxon>Pleosporaceae</taxon>
        <taxon>Alternaria</taxon>
        <taxon>Alternaria sect. Panax</taxon>
    </lineage>
</organism>
<feature type="region of interest" description="Disordered" evidence="1">
    <location>
        <begin position="244"/>
        <end position="326"/>
    </location>
</feature>
<evidence type="ECO:0000259" key="2">
    <source>
        <dbReference type="PROSITE" id="PS50006"/>
    </source>
</evidence>
<evidence type="ECO:0000256" key="1">
    <source>
        <dbReference type="SAM" id="MobiDB-lite"/>
    </source>
</evidence>
<dbReference type="AlphaFoldDB" id="A0AAD4I1R7"/>
<protein>
    <recommendedName>
        <fullName evidence="2">FHA domain-containing protein</fullName>
    </recommendedName>
</protein>
<sequence length="604" mass="65826">MASVFRIVLRDANKYDTYETREFDLPLNSHFPIGRASSNMSKRDLMAAPHNAYIDSPVISRQHAVLSANSTSGVPEVYVTDKGSMHGTTVNKQRLPANRPTKLHVGDVLQFGTDVNRNEEFFVARTYTFESQLSRPFSLGFTVPDPDSDDEEVAERRGSQIDPFVIDDSDGAEDQSEQADQEDVTMMMEQVLHQADPANSFSPAQEEYPESAMRTTVVSEDYDEEHKRDARLVADFALRRNDSLASANPNASSDAEDDDAIGTDSDSEAGSIGSSEILSDSGPEIQDSEDEDMDETDHNKPTASSSNKENEPSGNPTMPSTVQCSMQNPSTLSLRDVYMLDDVANGQASLPRIRMFGMQGADNNPMLNSNVYADSAPPPLPPRPSTSRVAPWCNPNYPTFSSQSDLQDWYSADDMSQPNYLGTNFGDRPSLFSPAPPPPAPESVEARAPMYHFSRTYQANRLQTPPPMPASDVETSTPLQPGRRTKVSIEEIVEEQPPTPESVNNMKRKADVLEAEEPAAALDQTPEAMIGTENATSESVVAVLDAADDAAAIQTAAVIAQRPKKTPRSILSKVLDKAAYPLLGATGAVVSFALLSTLPDTFFV</sequence>
<dbReference type="Gene3D" id="2.60.200.20">
    <property type="match status" value="1"/>
</dbReference>
<feature type="region of interest" description="Disordered" evidence="1">
    <location>
        <begin position="463"/>
        <end position="482"/>
    </location>
</feature>
<reference evidence="3" key="1">
    <citation type="submission" date="2021-07" db="EMBL/GenBank/DDBJ databases">
        <title>Genome Resource of American Ginseng Black Spot Pathogen Alternaria panax.</title>
        <authorList>
            <person name="Qiu C."/>
            <person name="Wang W."/>
            <person name="Liu Z."/>
        </authorList>
    </citation>
    <scope>NUCLEOTIDE SEQUENCE</scope>
    <source>
        <strain evidence="3">BNCC115425</strain>
    </source>
</reference>
<dbReference type="InterPro" id="IPR000253">
    <property type="entry name" value="FHA_dom"/>
</dbReference>
<keyword evidence="4" id="KW-1185">Reference proteome</keyword>
<dbReference type="Pfam" id="PF00498">
    <property type="entry name" value="FHA"/>
    <property type="match status" value="1"/>
</dbReference>
<gene>
    <name evidence="3" type="ORF">G6011_07151</name>
</gene>
<feature type="domain" description="FHA" evidence="2">
    <location>
        <begin position="31"/>
        <end position="95"/>
    </location>
</feature>
<dbReference type="InterPro" id="IPR050923">
    <property type="entry name" value="Cell_Proc_Reg/RNA_Proc"/>
</dbReference>
<dbReference type="EMBL" id="JAANER010000010">
    <property type="protein sequence ID" value="KAG9185820.1"/>
    <property type="molecule type" value="Genomic_DNA"/>
</dbReference>
<comment type="caution">
    <text evidence="3">The sequence shown here is derived from an EMBL/GenBank/DDBJ whole genome shotgun (WGS) entry which is preliminary data.</text>
</comment>
<feature type="compositionally biased region" description="Acidic residues" evidence="1">
    <location>
        <begin position="254"/>
        <end position="267"/>
    </location>
</feature>
<evidence type="ECO:0000313" key="3">
    <source>
        <dbReference type="EMBL" id="KAG9185820.1"/>
    </source>
</evidence>
<dbReference type="SUPFAM" id="SSF49879">
    <property type="entry name" value="SMAD/FHA domain"/>
    <property type="match status" value="1"/>
</dbReference>
<feature type="compositionally biased region" description="Polar residues" evidence="1">
    <location>
        <begin position="244"/>
        <end position="253"/>
    </location>
</feature>
<feature type="compositionally biased region" description="Acidic residues" evidence="1">
    <location>
        <begin position="165"/>
        <end position="181"/>
    </location>
</feature>
<dbReference type="SMART" id="SM00240">
    <property type="entry name" value="FHA"/>
    <property type="match status" value="1"/>
</dbReference>
<feature type="compositionally biased region" description="Polar residues" evidence="1">
    <location>
        <begin position="301"/>
        <end position="326"/>
    </location>
</feature>
<accession>A0AAD4I1R7</accession>
<proteinExistence type="predicted"/>
<dbReference type="PANTHER" id="PTHR23308">
    <property type="entry name" value="NUCLEAR INHIBITOR OF PROTEIN PHOSPHATASE-1"/>
    <property type="match status" value="1"/>
</dbReference>
<name>A0AAD4I1R7_9PLEO</name>
<dbReference type="InterPro" id="IPR008984">
    <property type="entry name" value="SMAD_FHA_dom_sf"/>
</dbReference>